<dbReference type="Gene3D" id="1.10.8.60">
    <property type="match status" value="1"/>
</dbReference>
<evidence type="ECO:0000256" key="6">
    <source>
        <dbReference type="ARBA" id="ARBA00023163"/>
    </source>
</evidence>
<evidence type="ECO:0000256" key="7">
    <source>
        <dbReference type="PROSITE-ProRule" id="PRU00169"/>
    </source>
</evidence>
<keyword evidence="6" id="KW-0804">Transcription</keyword>
<dbReference type="CDD" id="cd17550">
    <property type="entry name" value="REC_NtrX-like"/>
    <property type="match status" value="1"/>
</dbReference>
<gene>
    <name evidence="10" type="ORF">SFMTTN_1481</name>
</gene>
<proteinExistence type="predicted"/>
<evidence type="ECO:0000256" key="1">
    <source>
        <dbReference type="ARBA" id="ARBA00022553"/>
    </source>
</evidence>
<dbReference type="SUPFAM" id="SSF52540">
    <property type="entry name" value="P-loop containing nucleoside triphosphate hydrolases"/>
    <property type="match status" value="1"/>
</dbReference>
<dbReference type="Pfam" id="PF02954">
    <property type="entry name" value="HTH_8"/>
    <property type="match status" value="1"/>
</dbReference>
<keyword evidence="3" id="KW-0067">ATP-binding</keyword>
<keyword evidence="1 7" id="KW-0597">Phosphoprotein</keyword>
<keyword evidence="4" id="KW-0902">Two-component regulatory system</keyword>
<evidence type="ECO:0000313" key="10">
    <source>
        <dbReference type="EMBL" id="GBL45671.1"/>
    </source>
</evidence>
<dbReference type="InterPro" id="IPR001789">
    <property type="entry name" value="Sig_transdc_resp-reg_receiver"/>
</dbReference>
<dbReference type="PROSITE" id="PS50045">
    <property type="entry name" value="SIGMA54_INTERACT_4"/>
    <property type="match status" value="1"/>
</dbReference>
<dbReference type="RefSeq" id="WP_124704482.1">
    <property type="nucleotide sequence ID" value="NZ_BGOW01000014.1"/>
</dbReference>
<dbReference type="SUPFAM" id="SSF52172">
    <property type="entry name" value="CheY-like"/>
    <property type="match status" value="1"/>
</dbReference>
<dbReference type="PANTHER" id="PTHR32071">
    <property type="entry name" value="TRANSCRIPTIONAL REGULATORY PROTEIN"/>
    <property type="match status" value="1"/>
</dbReference>
<dbReference type="FunFam" id="3.40.50.2300:FF:000018">
    <property type="entry name" value="DNA-binding transcriptional regulator NtrC"/>
    <property type="match status" value="1"/>
</dbReference>
<dbReference type="Gene3D" id="1.10.10.60">
    <property type="entry name" value="Homeodomain-like"/>
    <property type="match status" value="1"/>
</dbReference>
<dbReference type="AlphaFoldDB" id="A0A401JDD0"/>
<dbReference type="GO" id="GO:0043565">
    <property type="term" value="F:sequence-specific DNA binding"/>
    <property type="evidence" value="ECO:0007669"/>
    <property type="project" value="InterPro"/>
</dbReference>
<dbReference type="InterPro" id="IPR058031">
    <property type="entry name" value="AAA_lid_NorR"/>
</dbReference>
<dbReference type="InterPro" id="IPR002078">
    <property type="entry name" value="Sigma_54_int"/>
</dbReference>
<keyword evidence="11" id="KW-1185">Reference proteome</keyword>
<dbReference type="InterPro" id="IPR027417">
    <property type="entry name" value="P-loop_NTPase"/>
</dbReference>
<dbReference type="SUPFAM" id="SSF46689">
    <property type="entry name" value="Homeodomain-like"/>
    <property type="match status" value="1"/>
</dbReference>
<accession>A0A401JDD0</accession>
<dbReference type="GO" id="GO:0000160">
    <property type="term" value="P:phosphorelay signal transduction system"/>
    <property type="evidence" value="ECO:0007669"/>
    <property type="project" value="UniProtKB-KW"/>
</dbReference>
<organism evidence="10 11">
    <name type="scientific">Sulfuriferula multivorans</name>
    <dbReference type="NCBI Taxonomy" id="1559896"/>
    <lineage>
        <taxon>Bacteria</taxon>
        <taxon>Pseudomonadati</taxon>
        <taxon>Pseudomonadota</taxon>
        <taxon>Betaproteobacteria</taxon>
        <taxon>Nitrosomonadales</taxon>
        <taxon>Sulfuricellaceae</taxon>
        <taxon>Sulfuriferula</taxon>
    </lineage>
</organism>
<dbReference type="PANTHER" id="PTHR32071:SF17">
    <property type="entry name" value="TRANSCRIPTIONAL REGULATOR (NTRC FAMILY)"/>
    <property type="match status" value="1"/>
</dbReference>
<dbReference type="Gene3D" id="3.40.50.300">
    <property type="entry name" value="P-loop containing nucleotide triphosphate hydrolases"/>
    <property type="match status" value="1"/>
</dbReference>
<comment type="caution">
    <text evidence="10">The sequence shown here is derived from an EMBL/GenBank/DDBJ whole genome shotgun (WGS) entry which is preliminary data.</text>
</comment>
<dbReference type="PROSITE" id="PS50110">
    <property type="entry name" value="RESPONSE_REGULATORY"/>
    <property type="match status" value="1"/>
</dbReference>
<dbReference type="Gene3D" id="3.40.50.2300">
    <property type="match status" value="1"/>
</dbReference>
<keyword evidence="2" id="KW-0547">Nucleotide-binding</keyword>
<evidence type="ECO:0000259" key="9">
    <source>
        <dbReference type="PROSITE" id="PS50110"/>
    </source>
</evidence>
<feature type="domain" description="Response regulatory" evidence="9">
    <location>
        <begin position="4"/>
        <end position="119"/>
    </location>
</feature>
<dbReference type="Pfam" id="PF14532">
    <property type="entry name" value="Sigma54_activ_2"/>
    <property type="match status" value="1"/>
</dbReference>
<feature type="modified residue" description="4-aspartylphosphate" evidence="7">
    <location>
        <position position="53"/>
    </location>
</feature>
<dbReference type="OrthoDB" id="9808843at2"/>
<keyword evidence="5" id="KW-0805">Transcription regulation</keyword>
<evidence type="ECO:0000256" key="4">
    <source>
        <dbReference type="ARBA" id="ARBA00023012"/>
    </source>
</evidence>
<sequence length="421" mass="45975">MSGQILVVDDEPGIRELLSEILTDEGYDISLAENAGAARALRHKARPDLVLLDIWMPDTDGITLLKEWAGNGQLTMPVVMMSGHGTIDTAVEATRLGAADFLEKPIALHKLLSTIKRVLKPGEARAQPSMSLAGLGRGALIQHLKEQLSRIANLKTPVLLLAEPGSGARICARFLQPANSNWVELDDTSRLVDAPLDLLQQARDGVLYIPEVANLGKLAQKGLALALERAEKHNVRVICVSSDDLSRCAAEGEFDSRLYYALGALTIRVPSLHEHREDIPDIAAYMLAQLVEANQLPPRRFGTAALNALRNADWPGNLPQLDNIVHTLLMTADADEISAEAVQHALRPLAPRTSPPAAVEVAIELPLREARDAFERSYFERLIAQEEGNMSRVAEHAGVERTHLYRKLKQLGIKPGKKVGL</sequence>
<dbReference type="InterPro" id="IPR002197">
    <property type="entry name" value="HTH_Fis"/>
</dbReference>
<dbReference type="Proteomes" id="UP000286806">
    <property type="component" value="Unassembled WGS sequence"/>
</dbReference>
<dbReference type="GO" id="GO:0005524">
    <property type="term" value="F:ATP binding"/>
    <property type="evidence" value="ECO:0007669"/>
    <property type="project" value="UniProtKB-KW"/>
</dbReference>
<evidence type="ECO:0000259" key="8">
    <source>
        <dbReference type="PROSITE" id="PS50045"/>
    </source>
</evidence>
<dbReference type="GO" id="GO:0006355">
    <property type="term" value="P:regulation of DNA-templated transcription"/>
    <property type="evidence" value="ECO:0007669"/>
    <property type="project" value="InterPro"/>
</dbReference>
<dbReference type="EMBL" id="BGOW01000014">
    <property type="protein sequence ID" value="GBL45671.1"/>
    <property type="molecule type" value="Genomic_DNA"/>
</dbReference>
<dbReference type="InterPro" id="IPR009057">
    <property type="entry name" value="Homeodomain-like_sf"/>
</dbReference>
<dbReference type="Pfam" id="PF00072">
    <property type="entry name" value="Response_reg"/>
    <property type="match status" value="1"/>
</dbReference>
<keyword evidence="10" id="KW-0238">DNA-binding</keyword>
<dbReference type="Pfam" id="PF25601">
    <property type="entry name" value="AAA_lid_14"/>
    <property type="match status" value="1"/>
</dbReference>
<evidence type="ECO:0000313" key="11">
    <source>
        <dbReference type="Proteomes" id="UP000286806"/>
    </source>
</evidence>
<protein>
    <submittedName>
        <fullName evidence="10">DNA-binding response regulator</fullName>
    </submittedName>
</protein>
<evidence type="ECO:0000256" key="3">
    <source>
        <dbReference type="ARBA" id="ARBA00022840"/>
    </source>
</evidence>
<dbReference type="InterPro" id="IPR011006">
    <property type="entry name" value="CheY-like_superfamily"/>
</dbReference>
<name>A0A401JDD0_9PROT</name>
<reference evidence="10 11" key="1">
    <citation type="journal article" date="2019" name="Front. Microbiol.">
        <title>Genomes of Neutrophilic Sulfur-Oxidizing Chemolithoautotrophs Representing 9 Proteobacterial Species From 8 Genera.</title>
        <authorList>
            <person name="Watanabe T."/>
            <person name="Kojima H."/>
            <person name="Umezawa K."/>
            <person name="Hori C."/>
            <person name="Takasuka T.E."/>
            <person name="Kato Y."/>
            <person name="Fukui M."/>
        </authorList>
    </citation>
    <scope>NUCLEOTIDE SEQUENCE [LARGE SCALE GENOMIC DNA]</scope>
    <source>
        <strain evidence="10 11">TTN</strain>
    </source>
</reference>
<dbReference type="SMART" id="SM00448">
    <property type="entry name" value="REC"/>
    <property type="match status" value="1"/>
</dbReference>
<evidence type="ECO:0000256" key="5">
    <source>
        <dbReference type="ARBA" id="ARBA00023015"/>
    </source>
</evidence>
<evidence type="ECO:0000256" key="2">
    <source>
        <dbReference type="ARBA" id="ARBA00022741"/>
    </source>
</evidence>
<feature type="domain" description="Sigma-54 factor interaction" evidence="8">
    <location>
        <begin position="134"/>
        <end position="330"/>
    </location>
</feature>